<keyword evidence="1" id="KW-0812">Transmembrane</keyword>
<dbReference type="EMBL" id="SIXI01000003">
    <property type="protein sequence ID" value="TBO31474.1"/>
    <property type="molecule type" value="Genomic_DNA"/>
</dbReference>
<feature type="transmembrane region" description="Helical" evidence="1">
    <location>
        <begin position="227"/>
        <end position="245"/>
    </location>
</feature>
<name>A0A4Q9GZL3_9BURK</name>
<feature type="transmembrane region" description="Helical" evidence="1">
    <location>
        <begin position="348"/>
        <end position="368"/>
    </location>
</feature>
<evidence type="ECO:0000313" key="4">
    <source>
        <dbReference type="Proteomes" id="UP000292120"/>
    </source>
</evidence>
<feature type="transmembrane region" description="Helical" evidence="1">
    <location>
        <begin position="309"/>
        <end position="328"/>
    </location>
</feature>
<feature type="transmembrane region" description="Helical" evidence="1">
    <location>
        <begin position="252"/>
        <end position="274"/>
    </location>
</feature>
<dbReference type="Pfam" id="PF04892">
    <property type="entry name" value="VanZ"/>
    <property type="match status" value="1"/>
</dbReference>
<evidence type="ECO:0000313" key="3">
    <source>
        <dbReference type="EMBL" id="TBO31474.1"/>
    </source>
</evidence>
<keyword evidence="4" id="KW-1185">Reference proteome</keyword>
<dbReference type="RefSeq" id="WP_130967928.1">
    <property type="nucleotide sequence ID" value="NZ_SIXI01000003.1"/>
</dbReference>
<evidence type="ECO:0000259" key="2">
    <source>
        <dbReference type="Pfam" id="PF04892"/>
    </source>
</evidence>
<feature type="transmembrane region" description="Helical" evidence="1">
    <location>
        <begin position="12"/>
        <end position="33"/>
    </location>
</feature>
<feature type="transmembrane region" description="Helical" evidence="1">
    <location>
        <begin position="280"/>
        <end position="302"/>
    </location>
</feature>
<dbReference type="Proteomes" id="UP000292120">
    <property type="component" value="Unassembled WGS sequence"/>
</dbReference>
<dbReference type="OrthoDB" id="9780818at2"/>
<feature type="transmembrane region" description="Helical" evidence="1">
    <location>
        <begin position="53"/>
        <end position="72"/>
    </location>
</feature>
<feature type="transmembrane region" description="Helical" evidence="1">
    <location>
        <begin position="119"/>
        <end position="139"/>
    </location>
</feature>
<protein>
    <submittedName>
        <fullName evidence="3">VanZ family protein</fullName>
    </submittedName>
</protein>
<feature type="transmembrane region" description="Helical" evidence="1">
    <location>
        <begin position="151"/>
        <end position="171"/>
    </location>
</feature>
<dbReference type="InterPro" id="IPR006976">
    <property type="entry name" value="VanZ-like"/>
</dbReference>
<organism evidence="3 4">
    <name type="scientific">Aquabacterium lacunae</name>
    <dbReference type="NCBI Taxonomy" id="2528630"/>
    <lineage>
        <taxon>Bacteria</taxon>
        <taxon>Pseudomonadati</taxon>
        <taxon>Pseudomonadota</taxon>
        <taxon>Betaproteobacteria</taxon>
        <taxon>Burkholderiales</taxon>
        <taxon>Aquabacterium</taxon>
    </lineage>
</organism>
<dbReference type="AlphaFoldDB" id="A0A4Q9GZL3"/>
<reference evidence="3 4" key="1">
    <citation type="submission" date="2019-02" db="EMBL/GenBank/DDBJ databases">
        <title>Aquabacterium sp. strain KMB7.</title>
        <authorList>
            <person name="Chen W.-M."/>
        </authorList>
    </citation>
    <scope>NUCLEOTIDE SEQUENCE [LARGE SCALE GENOMIC DNA]</scope>
    <source>
        <strain evidence="3 4">KMB7</strain>
    </source>
</reference>
<keyword evidence="1" id="KW-1133">Transmembrane helix</keyword>
<gene>
    <name evidence="3" type="ORF">EYS42_09595</name>
</gene>
<keyword evidence="1" id="KW-0472">Membrane</keyword>
<feature type="transmembrane region" description="Helical" evidence="1">
    <location>
        <begin position="79"/>
        <end position="99"/>
    </location>
</feature>
<sequence>MSLYRSAAWPLTWIAVALVVYATLYPLSGFVWPSPGVFGWALPKLPSEQTKDLVENLLGYMPLGAIMCLALLRSGWHVGLAAVGALLGCSALSYGLELAQFMLPTRTPSISDWTLNTLGAAWGVMAAITLHALGLVDVWHRLRERWFIPQAGWGLALLWMWPLGLLFPPPLPLAQGQLWPPLKLWLVDVLADTPWQHWLVPEADPLSVFLPLAMTLPAPWWQPLRDVLIVALGVLAPMCLACAVARPMGLRLVLLAGAVAMAVLGSSLSAALNFGPEHLLVWLNVQAVEGLLLGSVLGALLLDRSRTAAALAGMAVLAGLVVLVHGLPQDPYHALTLQAWEHGRFVRFHGLSRWFGLLWPYAAFVWLLGRAASRALDTPTHS</sequence>
<evidence type="ECO:0000256" key="1">
    <source>
        <dbReference type="SAM" id="Phobius"/>
    </source>
</evidence>
<comment type="caution">
    <text evidence="3">The sequence shown here is derived from an EMBL/GenBank/DDBJ whole genome shotgun (WGS) entry which is preliminary data.</text>
</comment>
<accession>A0A4Q9GZL3</accession>
<feature type="domain" description="VanZ-like" evidence="2">
    <location>
        <begin position="15"/>
        <end position="129"/>
    </location>
</feature>
<proteinExistence type="predicted"/>